<name>A0ABS8VJI5_DATST</name>
<protein>
    <submittedName>
        <fullName evidence="2">Uncharacterized protein</fullName>
    </submittedName>
</protein>
<feature type="compositionally biased region" description="Low complexity" evidence="1">
    <location>
        <begin position="48"/>
        <end position="57"/>
    </location>
</feature>
<comment type="caution">
    <text evidence="2">The sequence shown here is derived from an EMBL/GenBank/DDBJ whole genome shotgun (WGS) entry which is preliminary data.</text>
</comment>
<dbReference type="Proteomes" id="UP000823775">
    <property type="component" value="Unassembled WGS sequence"/>
</dbReference>
<reference evidence="2 3" key="1">
    <citation type="journal article" date="2021" name="BMC Genomics">
        <title>Datura genome reveals duplications of psychoactive alkaloid biosynthetic genes and high mutation rate following tissue culture.</title>
        <authorList>
            <person name="Rajewski A."/>
            <person name="Carter-House D."/>
            <person name="Stajich J."/>
            <person name="Litt A."/>
        </authorList>
    </citation>
    <scope>NUCLEOTIDE SEQUENCE [LARGE SCALE GENOMIC DNA]</scope>
    <source>
        <strain evidence="2">AR-01</strain>
    </source>
</reference>
<feature type="non-terminal residue" evidence="2">
    <location>
        <position position="1"/>
    </location>
</feature>
<dbReference type="EMBL" id="JACEIK010005015">
    <property type="protein sequence ID" value="MCE0480522.1"/>
    <property type="molecule type" value="Genomic_DNA"/>
</dbReference>
<evidence type="ECO:0000256" key="1">
    <source>
        <dbReference type="SAM" id="MobiDB-lite"/>
    </source>
</evidence>
<accession>A0ABS8VJI5</accession>
<evidence type="ECO:0000313" key="2">
    <source>
        <dbReference type="EMBL" id="MCE0480522.1"/>
    </source>
</evidence>
<keyword evidence="3" id="KW-1185">Reference proteome</keyword>
<sequence length="69" mass="7170">CLFLSRVFSVCHAGGGSKVEHTSVLSSEWETGAGDRHKERHVAHPIPAQGAARRAYGGALGPPAPSPPI</sequence>
<evidence type="ECO:0000313" key="3">
    <source>
        <dbReference type="Proteomes" id="UP000823775"/>
    </source>
</evidence>
<proteinExistence type="predicted"/>
<organism evidence="2 3">
    <name type="scientific">Datura stramonium</name>
    <name type="common">Jimsonweed</name>
    <name type="synonym">Common thornapple</name>
    <dbReference type="NCBI Taxonomy" id="4076"/>
    <lineage>
        <taxon>Eukaryota</taxon>
        <taxon>Viridiplantae</taxon>
        <taxon>Streptophyta</taxon>
        <taxon>Embryophyta</taxon>
        <taxon>Tracheophyta</taxon>
        <taxon>Spermatophyta</taxon>
        <taxon>Magnoliopsida</taxon>
        <taxon>eudicotyledons</taxon>
        <taxon>Gunneridae</taxon>
        <taxon>Pentapetalae</taxon>
        <taxon>asterids</taxon>
        <taxon>lamiids</taxon>
        <taxon>Solanales</taxon>
        <taxon>Solanaceae</taxon>
        <taxon>Solanoideae</taxon>
        <taxon>Datureae</taxon>
        <taxon>Datura</taxon>
    </lineage>
</organism>
<feature type="region of interest" description="Disordered" evidence="1">
    <location>
        <begin position="48"/>
        <end position="69"/>
    </location>
</feature>
<gene>
    <name evidence="2" type="ORF">HAX54_037451</name>
</gene>